<dbReference type="EMBL" id="JAHRIQ010059462">
    <property type="protein sequence ID" value="MEQ2240594.1"/>
    <property type="molecule type" value="Genomic_DNA"/>
</dbReference>
<evidence type="ECO:0000256" key="1">
    <source>
        <dbReference type="SAM" id="MobiDB-lite"/>
    </source>
</evidence>
<evidence type="ECO:0000313" key="2">
    <source>
        <dbReference type="EMBL" id="MEQ2240594.1"/>
    </source>
</evidence>
<dbReference type="Proteomes" id="UP001482620">
    <property type="component" value="Unassembled WGS sequence"/>
</dbReference>
<comment type="caution">
    <text evidence="2">The sequence shown here is derived from an EMBL/GenBank/DDBJ whole genome shotgun (WGS) entry which is preliminary data.</text>
</comment>
<organism evidence="2 3">
    <name type="scientific">Ilyodon furcidens</name>
    <name type="common">goldbreast splitfin</name>
    <dbReference type="NCBI Taxonomy" id="33524"/>
    <lineage>
        <taxon>Eukaryota</taxon>
        <taxon>Metazoa</taxon>
        <taxon>Chordata</taxon>
        <taxon>Craniata</taxon>
        <taxon>Vertebrata</taxon>
        <taxon>Euteleostomi</taxon>
        <taxon>Actinopterygii</taxon>
        <taxon>Neopterygii</taxon>
        <taxon>Teleostei</taxon>
        <taxon>Neoteleostei</taxon>
        <taxon>Acanthomorphata</taxon>
        <taxon>Ovalentaria</taxon>
        <taxon>Atherinomorphae</taxon>
        <taxon>Cyprinodontiformes</taxon>
        <taxon>Goodeidae</taxon>
        <taxon>Ilyodon</taxon>
    </lineage>
</organism>
<name>A0ABV0U6K3_9TELE</name>
<reference evidence="2 3" key="1">
    <citation type="submission" date="2021-06" db="EMBL/GenBank/DDBJ databases">
        <authorList>
            <person name="Palmer J.M."/>
        </authorList>
    </citation>
    <scope>NUCLEOTIDE SEQUENCE [LARGE SCALE GENOMIC DNA]</scope>
    <source>
        <strain evidence="3">if_2019</strain>
        <tissue evidence="2">Muscle</tissue>
    </source>
</reference>
<proteinExistence type="predicted"/>
<evidence type="ECO:0000313" key="3">
    <source>
        <dbReference type="Proteomes" id="UP001482620"/>
    </source>
</evidence>
<feature type="compositionally biased region" description="Polar residues" evidence="1">
    <location>
        <begin position="67"/>
        <end position="76"/>
    </location>
</feature>
<protein>
    <submittedName>
        <fullName evidence="2">Uncharacterized protein</fullName>
    </submittedName>
</protein>
<feature type="region of interest" description="Disordered" evidence="1">
    <location>
        <begin position="1"/>
        <end position="76"/>
    </location>
</feature>
<accession>A0ABV0U6K3</accession>
<keyword evidence="3" id="KW-1185">Reference proteome</keyword>
<sequence length="132" mass="14418">MVDPSSDSPATRGAGGVDFRNLEETRCSIPAPKRPRGVSDDGFDSVTSVVLYPGSDCDDEDEPPGIRQSQPPCRSSHFSTQKWRVVGWKGSRCPSLLPRPTQTLKSPWLDVTLQLPPTPTSLSPHSLITAYR</sequence>
<gene>
    <name evidence="2" type="ORF">ILYODFUR_016715</name>
</gene>